<gene>
    <name evidence="1" type="ORF">AFUS01_LOCUS4266</name>
</gene>
<dbReference type="Proteomes" id="UP000708208">
    <property type="component" value="Unassembled WGS sequence"/>
</dbReference>
<dbReference type="AlphaFoldDB" id="A0A8J2NU55"/>
<comment type="caution">
    <text evidence="1">The sequence shown here is derived from an EMBL/GenBank/DDBJ whole genome shotgun (WGS) entry which is preliminary data.</text>
</comment>
<keyword evidence="2" id="KW-1185">Reference proteome</keyword>
<reference evidence="1" key="1">
    <citation type="submission" date="2021-06" db="EMBL/GenBank/DDBJ databases">
        <authorList>
            <person name="Hodson N. C."/>
            <person name="Mongue J. A."/>
            <person name="Jaron S. K."/>
        </authorList>
    </citation>
    <scope>NUCLEOTIDE SEQUENCE</scope>
</reference>
<evidence type="ECO:0000313" key="1">
    <source>
        <dbReference type="EMBL" id="CAG7700550.1"/>
    </source>
</evidence>
<proteinExistence type="predicted"/>
<name>A0A8J2NU55_9HEXA</name>
<sequence>MIQAQIDAIEIANWEINLIKGVVETELSVIPGVGTVASVATTTINNLFSVLESTSKLNDKLIDAKIDAKLLKNSIEILQSRLSALRYLVKNLMDKDLTLSQREHDASTALNSCREIAGLFTQRTNILNTESHITLPYILSFTSIFGFVGKIAVELRPKHKETVSEDFHNLHRSLLDLGSRALIRRTNAIRSDKPARINCTYIFQGDPQPQPDSSRGTLIIREETSVSRDSSHCFTPDGAASNKLSNSYGDYYESWPIKDIIADQSFCGNRTLCFQSYVHKLREEFLKLFTNAFDSIDLDLQPESCQALFVKMDPIDVRFDIPVDQYYPLNLFQRGIEPYKFNKVGTFKVHICQVRRDGNQIPGMVFGTKCVYVYNGKKNNIGFADYPNRFEIYEEISVLSSLWELLPPKWSDKGKLEWKSVEWLNGYIPPRNAILGGYFSKNGKRENLHIIKCVITRNGNTNNHIGYVHSGNAHIPSVSITLSDSGYISTDVLVAGRCPGDDAYILVCTS</sequence>
<evidence type="ECO:0000313" key="2">
    <source>
        <dbReference type="Proteomes" id="UP000708208"/>
    </source>
</evidence>
<accession>A0A8J2NU55</accession>
<dbReference type="EMBL" id="CAJVCH010026519">
    <property type="protein sequence ID" value="CAG7700550.1"/>
    <property type="molecule type" value="Genomic_DNA"/>
</dbReference>
<organism evidence="1 2">
    <name type="scientific">Allacma fusca</name>
    <dbReference type="NCBI Taxonomy" id="39272"/>
    <lineage>
        <taxon>Eukaryota</taxon>
        <taxon>Metazoa</taxon>
        <taxon>Ecdysozoa</taxon>
        <taxon>Arthropoda</taxon>
        <taxon>Hexapoda</taxon>
        <taxon>Collembola</taxon>
        <taxon>Symphypleona</taxon>
        <taxon>Sminthuridae</taxon>
        <taxon>Allacma</taxon>
    </lineage>
</organism>
<protein>
    <submittedName>
        <fullName evidence="1">Uncharacterized protein</fullName>
    </submittedName>
</protein>